<keyword evidence="2" id="KW-1185">Reference proteome</keyword>
<comment type="caution">
    <text evidence="1">The sequence shown here is derived from an EMBL/GenBank/DDBJ whole genome shotgun (WGS) entry which is preliminary data.</text>
</comment>
<dbReference type="Proteomes" id="UP000789759">
    <property type="component" value="Unassembled WGS sequence"/>
</dbReference>
<name>A0A9N9EW41_9GLOM</name>
<organism evidence="1 2">
    <name type="scientific">Cetraspora pellucida</name>
    <dbReference type="NCBI Taxonomy" id="1433469"/>
    <lineage>
        <taxon>Eukaryota</taxon>
        <taxon>Fungi</taxon>
        <taxon>Fungi incertae sedis</taxon>
        <taxon>Mucoromycota</taxon>
        <taxon>Glomeromycotina</taxon>
        <taxon>Glomeromycetes</taxon>
        <taxon>Diversisporales</taxon>
        <taxon>Gigasporaceae</taxon>
        <taxon>Cetraspora</taxon>
    </lineage>
</organism>
<dbReference type="EMBL" id="CAJVQA010010142">
    <property type="protein sequence ID" value="CAG8693604.1"/>
    <property type="molecule type" value="Genomic_DNA"/>
</dbReference>
<dbReference type="OrthoDB" id="2414218at2759"/>
<sequence>ALLQLIQVQNISQTGNTIQAPALVDNLVLASEIDLLTSDIPKADPEASLEIKNNKKIRSKLVPKTDKEWFDLIESNISEPSNPEPQAYYFLDLDIKQNSIQYAKDMFKVDEAKYAFSIWFIDTKEHKLEAGMTEDEYLIRVKFIQVDTIISNKETKRGFKIIDKYEPICESKRKNGKYIKGGSNVILTKKTKPSFWVRIDEKFLVREVSRQSEVEKLNSNAVIYGLYRIQVPDINQLMPIKDETLNCVAQQIIEHFDQAKREYEFTETCWQKIDIWEKKMRIPGTRVQDVAELEKILK</sequence>
<feature type="non-terminal residue" evidence="1">
    <location>
        <position position="298"/>
    </location>
</feature>
<evidence type="ECO:0000313" key="2">
    <source>
        <dbReference type="Proteomes" id="UP000789759"/>
    </source>
</evidence>
<proteinExistence type="predicted"/>
<protein>
    <submittedName>
        <fullName evidence="1">16348_t:CDS:1</fullName>
    </submittedName>
</protein>
<evidence type="ECO:0000313" key="1">
    <source>
        <dbReference type="EMBL" id="CAG8693604.1"/>
    </source>
</evidence>
<accession>A0A9N9EW41</accession>
<gene>
    <name evidence="1" type="ORF">CPELLU_LOCUS11436</name>
</gene>
<dbReference type="AlphaFoldDB" id="A0A9N9EW41"/>
<reference evidence="1" key="1">
    <citation type="submission" date="2021-06" db="EMBL/GenBank/DDBJ databases">
        <authorList>
            <person name="Kallberg Y."/>
            <person name="Tangrot J."/>
            <person name="Rosling A."/>
        </authorList>
    </citation>
    <scope>NUCLEOTIDE SEQUENCE</scope>
    <source>
        <strain evidence="1">FL966</strain>
    </source>
</reference>